<protein>
    <submittedName>
        <fullName evidence="2">WD_REPEATS_REGION domain-containing protein</fullName>
    </submittedName>
</protein>
<name>A0A1I8F9V3_9PLAT</name>
<keyword evidence="1" id="KW-1185">Reference proteome</keyword>
<organism evidence="1 2">
    <name type="scientific">Macrostomum lignano</name>
    <dbReference type="NCBI Taxonomy" id="282301"/>
    <lineage>
        <taxon>Eukaryota</taxon>
        <taxon>Metazoa</taxon>
        <taxon>Spiralia</taxon>
        <taxon>Lophotrochozoa</taxon>
        <taxon>Platyhelminthes</taxon>
        <taxon>Rhabditophora</taxon>
        <taxon>Macrostomorpha</taxon>
        <taxon>Macrostomida</taxon>
        <taxon>Macrostomidae</taxon>
        <taxon>Macrostomum</taxon>
    </lineage>
</organism>
<proteinExistence type="predicted"/>
<evidence type="ECO:0000313" key="2">
    <source>
        <dbReference type="WBParaSite" id="maker-unitig_25470-snap-gene-0.2-mRNA-1"/>
    </source>
</evidence>
<dbReference type="Proteomes" id="UP000095280">
    <property type="component" value="Unplaced"/>
</dbReference>
<evidence type="ECO:0000313" key="1">
    <source>
        <dbReference type="Proteomes" id="UP000095280"/>
    </source>
</evidence>
<reference evidence="2" key="1">
    <citation type="submission" date="2016-11" db="UniProtKB">
        <authorList>
            <consortium name="WormBaseParasite"/>
        </authorList>
    </citation>
    <scope>IDENTIFICATION</scope>
</reference>
<accession>A0A1I8F9V3</accession>
<sequence length="172" mass="18610">MSCLTCASRWDDQLLLWEIFELIITKVDLLLLLDLIASPGDCMSTADISCDGLLLCAGAELDSANQDARIVFWDSAATVTHMHRTRWRRGSDSTASRSRRLLTASLDGLACSFDLTELNAKNASGVHTTMPAAESTAQIGLQRQRPAAESQLAESVAYVLTGRGGLYALFEG</sequence>
<dbReference type="WBParaSite" id="maker-unitig_25470-snap-gene-0.2-mRNA-1">
    <property type="protein sequence ID" value="maker-unitig_25470-snap-gene-0.2-mRNA-1"/>
    <property type="gene ID" value="maker-unitig_25470-snap-gene-0.2"/>
</dbReference>
<dbReference type="AlphaFoldDB" id="A0A1I8F9V3"/>